<evidence type="ECO:0000256" key="10">
    <source>
        <dbReference type="PIRNR" id="PIRNR026671"/>
    </source>
</evidence>
<gene>
    <name evidence="9" type="primary">ddpX</name>
    <name evidence="11" type="ORF">G3A44_19925</name>
</gene>
<dbReference type="PANTHER" id="PTHR43126">
    <property type="entry name" value="D-ALANYL-D-ALANINE DIPEPTIDASE"/>
    <property type="match status" value="1"/>
</dbReference>
<feature type="active site" description="Proton donor/acceptor" evidence="9">
    <location>
        <position position="186"/>
    </location>
</feature>
<evidence type="ECO:0000256" key="9">
    <source>
        <dbReference type="HAMAP-Rule" id="MF_01924"/>
    </source>
</evidence>
<name>A0A7C9TMT0_9BURK</name>
<dbReference type="GO" id="GO:0160237">
    <property type="term" value="F:D-Ala-D-Ala dipeptidase activity"/>
    <property type="evidence" value="ECO:0007669"/>
    <property type="project" value="UniProtKB-EC"/>
</dbReference>
<keyword evidence="3 9" id="KW-0479">Metal-binding</keyword>
<feature type="site" description="Transition state stabilizer" evidence="9">
    <location>
        <position position="73"/>
    </location>
</feature>
<comment type="cofactor">
    <cofactor evidence="9">
        <name>Zn(2+)</name>
        <dbReference type="ChEBI" id="CHEBI:29105"/>
    </cofactor>
    <text evidence="9">Binds 1 zinc ion per subunit.</text>
</comment>
<dbReference type="Gene3D" id="3.30.1380.10">
    <property type="match status" value="1"/>
</dbReference>
<dbReference type="InterPro" id="IPR000755">
    <property type="entry name" value="A_A_dipeptidase"/>
</dbReference>
<dbReference type="Pfam" id="PF01427">
    <property type="entry name" value="Peptidase_M15"/>
    <property type="match status" value="1"/>
</dbReference>
<keyword evidence="2 9" id="KW-0645">Protease</keyword>
<dbReference type="EC" id="3.4.13.22" evidence="9 10"/>
<keyword evidence="6 9" id="KW-0224">Dipeptidase</keyword>
<keyword evidence="8 10" id="KW-0961">Cell wall biogenesis/degradation</keyword>
<feature type="binding site" evidence="9">
    <location>
        <position position="189"/>
    </location>
    <ligand>
        <name>Zn(2+)</name>
        <dbReference type="ChEBI" id="CHEBI:29105"/>
        <note>catalytic</note>
    </ligand>
</feature>
<dbReference type="SUPFAM" id="SSF55166">
    <property type="entry name" value="Hedgehog/DD-peptidase"/>
    <property type="match status" value="1"/>
</dbReference>
<accession>A0A7C9TMT0</accession>
<keyword evidence="12" id="KW-1185">Reference proteome</keyword>
<dbReference type="PIRSF" id="PIRSF026671">
    <property type="entry name" value="AA_dipeptidase"/>
    <property type="match status" value="1"/>
</dbReference>
<keyword evidence="5 9" id="KW-0862">Zinc</keyword>
<comment type="similarity">
    <text evidence="9 10">Belongs to the peptidase M15D family.</text>
</comment>
<dbReference type="GO" id="GO:0008270">
    <property type="term" value="F:zinc ion binding"/>
    <property type="evidence" value="ECO:0007669"/>
    <property type="project" value="UniProtKB-UniRule"/>
</dbReference>
<dbReference type="AlphaFoldDB" id="A0A7C9TMT0"/>
<dbReference type="InterPro" id="IPR009045">
    <property type="entry name" value="Zn_M74/Hedgehog-like"/>
</dbReference>
<dbReference type="GO" id="GO:0008237">
    <property type="term" value="F:metallopeptidase activity"/>
    <property type="evidence" value="ECO:0007669"/>
    <property type="project" value="UniProtKB-KW"/>
</dbReference>
<organism evidence="11 12">
    <name type="scientific">Ideonella livida</name>
    <dbReference type="NCBI Taxonomy" id="2707176"/>
    <lineage>
        <taxon>Bacteria</taxon>
        <taxon>Pseudomonadati</taxon>
        <taxon>Pseudomonadota</taxon>
        <taxon>Betaproteobacteria</taxon>
        <taxon>Burkholderiales</taxon>
        <taxon>Sphaerotilaceae</taxon>
        <taxon>Ideonella</taxon>
    </lineage>
</organism>
<evidence type="ECO:0000256" key="2">
    <source>
        <dbReference type="ARBA" id="ARBA00022670"/>
    </source>
</evidence>
<evidence type="ECO:0000256" key="8">
    <source>
        <dbReference type="ARBA" id="ARBA00023316"/>
    </source>
</evidence>
<evidence type="ECO:0000313" key="12">
    <source>
        <dbReference type="Proteomes" id="UP000484255"/>
    </source>
</evidence>
<comment type="function">
    <text evidence="9 10">Catalyzes hydrolysis of the D-alanyl-D-alanine dipeptide.</text>
</comment>
<dbReference type="GO" id="GO:0006508">
    <property type="term" value="P:proteolysis"/>
    <property type="evidence" value="ECO:0007669"/>
    <property type="project" value="UniProtKB-KW"/>
</dbReference>
<proteinExistence type="inferred from homology"/>
<dbReference type="RefSeq" id="WP_163459500.1">
    <property type="nucleotide sequence ID" value="NZ_JAAGOH010000036.1"/>
</dbReference>
<sequence>MSLNWEHIPIADCGEPLLSVAEAGLAGAPAYFAMGLSADPVLRLRSGVLRRLQAVQAALRPQGLQLLVLDGHRPRAVQQALYTRHLDALRQAHPEWDEPGLHAQAARYVTPPDRPGRRVLPHLTGGAVDLTLADAQGQALDMGTAFDDFTARSATLSLDVPPACRARRHLLLQAMMAQGFANYPEEWWHFGWGDPMSALLLGQPQAVYGEVE</sequence>
<dbReference type="EMBL" id="JAAGOH010000036">
    <property type="protein sequence ID" value="NDY93464.1"/>
    <property type="molecule type" value="Genomic_DNA"/>
</dbReference>
<keyword evidence="4 9" id="KW-0378">Hydrolase</keyword>
<feature type="binding site" evidence="9">
    <location>
        <position position="122"/>
    </location>
    <ligand>
        <name>Zn(2+)</name>
        <dbReference type="ChEBI" id="CHEBI:29105"/>
        <note>catalytic</note>
    </ligand>
</feature>
<dbReference type="Proteomes" id="UP000484255">
    <property type="component" value="Unassembled WGS sequence"/>
</dbReference>
<evidence type="ECO:0000256" key="3">
    <source>
        <dbReference type="ARBA" id="ARBA00022723"/>
    </source>
</evidence>
<protein>
    <recommendedName>
        <fullName evidence="9 10">D-alanyl-D-alanine dipeptidase</fullName>
        <shortName evidence="9 10">D-Ala-D-Ala dipeptidase</shortName>
        <ecNumber evidence="9 10">3.4.13.22</ecNumber>
    </recommendedName>
</protein>
<keyword evidence="7 9" id="KW-0482">Metalloprotease</keyword>
<evidence type="ECO:0000256" key="5">
    <source>
        <dbReference type="ARBA" id="ARBA00022833"/>
    </source>
</evidence>
<evidence type="ECO:0000256" key="6">
    <source>
        <dbReference type="ARBA" id="ARBA00022997"/>
    </source>
</evidence>
<comment type="caution">
    <text evidence="11">The sequence shown here is derived from an EMBL/GenBank/DDBJ whole genome shotgun (WGS) entry which is preliminary data.</text>
</comment>
<comment type="catalytic activity">
    <reaction evidence="1 9 10">
        <text>D-alanyl-D-alanine + H2O = 2 D-alanine</text>
        <dbReference type="Rhea" id="RHEA:20661"/>
        <dbReference type="ChEBI" id="CHEBI:15377"/>
        <dbReference type="ChEBI" id="CHEBI:57416"/>
        <dbReference type="ChEBI" id="CHEBI:57822"/>
        <dbReference type="EC" id="3.4.13.22"/>
    </reaction>
</comment>
<evidence type="ECO:0000256" key="4">
    <source>
        <dbReference type="ARBA" id="ARBA00022801"/>
    </source>
</evidence>
<dbReference type="HAMAP" id="MF_01924">
    <property type="entry name" value="A_A_dipeptidase"/>
    <property type="match status" value="1"/>
</dbReference>
<evidence type="ECO:0000313" key="11">
    <source>
        <dbReference type="EMBL" id="NDY93464.1"/>
    </source>
</evidence>
<evidence type="ECO:0000256" key="7">
    <source>
        <dbReference type="ARBA" id="ARBA00023049"/>
    </source>
</evidence>
<dbReference type="GO" id="GO:0071555">
    <property type="term" value="P:cell wall organization"/>
    <property type="evidence" value="ECO:0007669"/>
    <property type="project" value="UniProtKB-KW"/>
</dbReference>
<evidence type="ECO:0000256" key="1">
    <source>
        <dbReference type="ARBA" id="ARBA00001362"/>
    </source>
</evidence>
<reference evidence="11 12" key="1">
    <citation type="submission" date="2020-02" db="EMBL/GenBank/DDBJ databases">
        <title>Ideonella bacterium strain TBM-1.</title>
        <authorList>
            <person name="Chen W.-M."/>
        </authorList>
    </citation>
    <scope>NUCLEOTIDE SEQUENCE [LARGE SCALE GENOMIC DNA]</scope>
    <source>
        <strain evidence="11 12">TBM-1</strain>
    </source>
</reference>
<feature type="binding site" evidence="9">
    <location>
        <position position="129"/>
    </location>
    <ligand>
        <name>Zn(2+)</name>
        <dbReference type="ChEBI" id="CHEBI:29105"/>
        <note>catalytic</note>
    </ligand>
</feature>